<evidence type="ECO:0000256" key="1">
    <source>
        <dbReference type="ARBA" id="ARBA00022723"/>
    </source>
</evidence>
<reference evidence="7 8" key="1">
    <citation type="submission" date="2021-03" db="EMBL/GenBank/DDBJ databases">
        <title>Leishmania (Mundinia) martiniquensis Genome sequencing and assembly.</title>
        <authorList>
            <person name="Almutairi H."/>
            <person name="Gatherer D."/>
        </authorList>
    </citation>
    <scope>NUCLEOTIDE SEQUENCE [LARGE SCALE GENOMIC DNA]</scope>
    <source>
        <strain evidence="7">LSCM1</strain>
    </source>
</reference>
<evidence type="ECO:0000256" key="5">
    <source>
        <dbReference type="SAM" id="MobiDB-lite"/>
    </source>
</evidence>
<evidence type="ECO:0000313" key="8">
    <source>
        <dbReference type="Proteomes" id="UP000673552"/>
    </source>
</evidence>
<accession>A0A836H3V8</accession>
<proteinExistence type="predicted"/>
<protein>
    <recommendedName>
        <fullName evidence="6">C3H1-type domain-containing protein</fullName>
    </recommendedName>
</protein>
<feature type="compositionally biased region" description="Pro residues" evidence="5">
    <location>
        <begin position="282"/>
        <end position="298"/>
    </location>
</feature>
<dbReference type="OrthoDB" id="259587at2759"/>
<keyword evidence="2 4" id="KW-0863">Zinc-finger</keyword>
<dbReference type="GO" id="GO:0008270">
    <property type="term" value="F:zinc ion binding"/>
    <property type="evidence" value="ECO:0007669"/>
    <property type="project" value="UniProtKB-KW"/>
</dbReference>
<dbReference type="Proteomes" id="UP000673552">
    <property type="component" value="Chromosome 32"/>
</dbReference>
<sequence length="374" mass="41532">MQDQTFAKANAPANVGGIGQTYYTRDLITEVPTIVLIVPISSETLNAQRGPPKGKSDTFMISFNDVEPTAGWLSDRNNASLDICFMHSFGKCYGKIREKDPRTCHQIHVRREVLNNLRKYYTNPQRNYFCRTMKANVTEKFAQVLSLLARRRIALQYLEFRTDDIEVTAGSTEYEVQYRVWLVSDVDEQRRSTTKAANISTDNFISSSNLCWDFALTGRCSRGVSCPDLHGRVAKALTKDRFVKAALAEMGKKDSCAAMGETLQVTKTPKVRKASTSALQSHPPPPPPPPPPPIPQQCPPYLISSPGLSPYWFSSAPPVSEISASSPEQPLAAFPVDMPSLQGTPYFFMGEGSDNVFRLITQSQFAPFDSDTAK</sequence>
<dbReference type="RefSeq" id="XP_067175789.1">
    <property type="nucleotide sequence ID" value="XM_067319240.1"/>
</dbReference>
<dbReference type="InterPro" id="IPR000571">
    <property type="entry name" value="Znf_CCCH"/>
</dbReference>
<dbReference type="KEGG" id="lmat:92511752"/>
<keyword evidence="8" id="KW-1185">Reference proteome</keyword>
<evidence type="ECO:0000256" key="2">
    <source>
        <dbReference type="ARBA" id="ARBA00022771"/>
    </source>
</evidence>
<name>A0A836H3V8_9TRYP</name>
<dbReference type="EMBL" id="JAFEUZ010000032">
    <property type="protein sequence ID" value="KAG5470396.1"/>
    <property type="molecule type" value="Genomic_DNA"/>
</dbReference>
<dbReference type="AlphaFoldDB" id="A0A836H3V8"/>
<evidence type="ECO:0000256" key="4">
    <source>
        <dbReference type="PROSITE-ProRule" id="PRU00723"/>
    </source>
</evidence>
<organism evidence="7 8">
    <name type="scientific">Leishmania martiniquensis</name>
    <dbReference type="NCBI Taxonomy" id="1580590"/>
    <lineage>
        <taxon>Eukaryota</taxon>
        <taxon>Discoba</taxon>
        <taxon>Euglenozoa</taxon>
        <taxon>Kinetoplastea</taxon>
        <taxon>Metakinetoplastina</taxon>
        <taxon>Trypanosomatida</taxon>
        <taxon>Trypanosomatidae</taxon>
        <taxon>Leishmaniinae</taxon>
        <taxon>Leishmania</taxon>
    </lineage>
</organism>
<keyword evidence="3 4" id="KW-0862">Zinc</keyword>
<gene>
    <name evidence="7" type="ORF">LSCM1_01640</name>
</gene>
<evidence type="ECO:0000259" key="6">
    <source>
        <dbReference type="PROSITE" id="PS50103"/>
    </source>
</evidence>
<keyword evidence="1 4" id="KW-0479">Metal-binding</keyword>
<dbReference type="GeneID" id="92511752"/>
<dbReference type="SUPFAM" id="SSF90229">
    <property type="entry name" value="CCCH zinc finger"/>
    <property type="match status" value="1"/>
</dbReference>
<comment type="caution">
    <text evidence="7">The sequence shown here is derived from an EMBL/GenBank/DDBJ whole genome shotgun (WGS) entry which is preliminary data.</text>
</comment>
<feature type="zinc finger region" description="C3H1-type" evidence="4">
    <location>
        <begin position="205"/>
        <end position="233"/>
    </location>
</feature>
<evidence type="ECO:0000313" key="7">
    <source>
        <dbReference type="EMBL" id="KAG5470396.1"/>
    </source>
</evidence>
<feature type="domain" description="C3H1-type" evidence="6">
    <location>
        <begin position="205"/>
        <end position="233"/>
    </location>
</feature>
<dbReference type="InterPro" id="IPR036855">
    <property type="entry name" value="Znf_CCCH_sf"/>
</dbReference>
<evidence type="ECO:0000256" key="3">
    <source>
        <dbReference type="ARBA" id="ARBA00022833"/>
    </source>
</evidence>
<feature type="region of interest" description="Disordered" evidence="5">
    <location>
        <begin position="267"/>
        <end position="299"/>
    </location>
</feature>
<dbReference type="PROSITE" id="PS50103">
    <property type="entry name" value="ZF_C3H1"/>
    <property type="match status" value="1"/>
</dbReference>